<accession>W4NBX0</accession>
<evidence type="ECO:0000313" key="3">
    <source>
        <dbReference type="Proteomes" id="UP000019155"/>
    </source>
</evidence>
<keyword evidence="1" id="KW-1133">Transmembrane helix</keyword>
<organism evidence="2 3">
    <name type="scientific">Bifidobacterium moukalabense DSM 27321</name>
    <dbReference type="NCBI Taxonomy" id="1435051"/>
    <lineage>
        <taxon>Bacteria</taxon>
        <taxon>Bacillati</taxon>
        <taxon>Actinomycetota</taxon>
        <taxon>Actinomycetes</taxon>
        <taxon>Bifidobacteriales</taxon>
        <taxon>Bifidobacteriaceae</taxon>
        <taxon>Bifidobacterium</taxon>
    </lineage>
</organism>
<protein>
    <submittedName>
        <fullName evidence="2">Uncharacterized protein</fullName>
    </submittedName>
</protein>
<evidence type="ECO:0000256" key="1">
    <source>
        <dbReference type="SAM" id="Phobius"/>
    </source>
</evidence>
<keyword evidence="3" id="KW-1185">Reference proteome</keyword>
<dbReference type="Proteomes" id="UP000019155">
    <property type="component" value="Unassembled WGS sequence"/>
</dbReference>
<sequence>MAVATCIFYAVVRRPSRSCDMRRLAPLIAPAMFGVYLLHGNQVFAATFWYAVNLCIPSVTGPAMIAVNGVSVIVLFIVLTVLSMMINTVLVTPITGLVMRSSLMQRVSRRVDNMWNFDVR</sequence>
<gene>
    <name evidence="2" type="ORF">BMOU_0705</name>
</gene>
<feature type="transmembrane region" description="Helical" evidence="1">
    <location>
        <begin position="24"/>
        <end position="52"/>
    </location>
</feature>
<keyword evidence="1" id="KW-0812">Transmembrane</keyword>
<name>W4NBX0_9BIFI</name>
<feature type="transmembrane region" description="Helical" evidence="1">
    <location>
        <begin position="72"/>
        <end position="99"/>
    </location>
</feature>
<dbReference type="AlphaFoldDB" id="W4NBX0"/>
<reference evidence="2 3" key="1">
    <citation type="journal article" date="2014" name="Genome Announc.">
        <title>The Genome Sequence of Bifidobacterium moukalabense DSM 27321 Highlights the Close Phylogenetic Relatedness with the Bifidobacterium dentium Taxon.</title>
        <authorList>
            <person name="Lugli G.A."/>
            <person name="Duranti S."/>
            <person name="Milani C."/>
            <person name="Turroni F."/>
            <person name="Viappiani A."/>
            <person name="Mangifesta M."/>
            <person name="van Sinderen D."/>
            <person name="Ventura M."/>
        </authorList>
    </citation>
    <scope>NUCLEOTIDE SEQUENCE [LARGE SCALE GENOMIC DNA]</scope>
    <source>
        <strain evidence="2 3">DSM 27321</strain>
    </source>
</reference>
<comment type="caution">
    <text evidence="2">The sequence shown here is derived from an EMBL/GenBank/DDBJ whole genome shotgun (WGS) entry which is preliminary data.</text>
</comment>
<dbReference type="PATRIC" id="fig|1435051.3.peg.702"/>
<evidence type="ECO:0000313" key="2">
    <source>
        <dbReference type="EMBL" id="ETY71966.1"/>
    </source>
</evidence>
<dbReference type="EMBL" id="AZMV01000002">
    <property type="protein sequence ID" value="ETY71966.1"/>
    <property type="molecule type" value="Genomic_DNA"/>
</dbReference>
<proteinExistence type="predicted"/>
<keyword evidence="1" id="KW-0472">Membrane</keyword>